<reference evidence="1 2" key="1">
    <citation type="submission" date="2022-10" db="EMBL/GenBank/DDBJ databases">
        <title>Paucibacter sp. hw1 Genome sequencing.</title>
        <authorList>
            <person name="Park S."/>
        </authorList>
    </citation>
    <scope>NUCLEOTIDE SEQUENCE [LARGE SCALE GENOMIC DNA]</scope>
    <source>
        <strain evidence="2">hw1</strain>
    </source>
</reference>
<dbReference type="EMBL" id="JAQQXT010000035">
    <property type="protein sequence ID" value="MDC8774586.1"/>
    <property type="molecule type" value="Genomic_DNA"/>
</dbReference>
<dbReference type="InterPro" id="IPR032675">
    <property type="entry name" value="LRR_dom_sf"/>
</dbReference>
<gene>
    <name evidence="1" type="ORF">PRZ03_23760</name>
</gene>
<evidence type="ECO:0000313" key="1">
    <source>
        <dbReference type="EMBL" id="MDC8774586.1"/>
    </source>
</evidence>
<dbReference type="Pfam" id="PF20080">
    <property type="entry name" value="ALTTAQ_rpt"/>
    <property type="match status" value="3"/>
</dbReference>
<dbReference type="PANTHER" id="PTHR39431">
    <property type="entry name" value="FRPA/C-RELATED PROTEIN"/>
    <property type="match status" value="1"/>
</dbReference>
<name>A0ABT5KP26_9BURK</name>
<evidence type="ECO:0000313" key="2">
    <source>
        <dbReference type="Proteomes" id="UP001221189"/>
    </source>
</evidence>
<dbReference type="InterPro" id="IPR045395">
    <property type="entry name" value="ALTTAQ_rpt"/>
</dbReference>
<dbReference type="Proteomes" id="UP001221189">
    <property type="component" value="Unassembled WGS sequence"/>
</dbReference>
<protein>
    <submittedName>
        <fullName evidence="1">Heme utilization protein</fullName>
    </submittedName>
</protein>
<keyword evidence="2" id="KW-1185">Reference proteome</keyword>
<sequence>SEDLAAIGTAGLRGLSAAQITAMDTVQLTGLGTAQMAALTSAQVAGLTTEQMANFATDDLRALSSSAIGSLSTTQFEALDSVQISVLSSAQMRAMTTSQLHTLTTEEINALGSAQIAALSSAQLGSLGTEQFSAFQSQDIKAFVSSQMAGLTTEQIHSITSDQVKGFDTEDLAKLNMNQVVAFTTEALSAMTASQLDGLYLATPIMLDLNGNGVQTLSAEQGVSFDLNGTGAAHKYGWATGGDGLLAMDRNGDGVINSGAELFGSGTILASGKHAANGYLAMAAEDSNHDGKLDAHDANFNKLRVWVDANHDGKTDTGELKTLADMGITELDLQAKSSTAVDHGNLIGLVSGYKTADGGTHQMADVWFAKDVSPNGEPSKASPALTDLLAAPSENLLVQDDGKHIAPSMGDKPSELHHALLERKLIEDEENHRLNGPLL</sequence>
<proteinExistence type="predicted"/>
<dbReference type="Gene3D" id="3.80.10.10">
    <property type="entry name" value="Ribonuclease Inhibitor"/>
    <property type="match status" value="1"/>
</dbReference>
<dbReference type="PANTHER" id="PTHR39431:SF1">
    <property type="entry name" value="FRPA_C-RELATED PROTEIN"/>
    <property type="match status" value="1"/>
</dbReference>
<organism evidence="1 2">
    <name type="scientific">Roseateles albus</name>
    <dbReference type="NCBI Taxonomy" id="2987525"/>
    <lineage>
        <taxon>Bacteria</taxon>
        <taxon>Pseudomonadati</taxon>
        <taxon>Pseudomonadota</taxon>
        <taxon>Betaproteobacteria</taxon>
        <taxon>Burkholderiales</taxon>
        <taxon>Sphaerotilaceae</taxon>
        <taxon>Roseateles</taxon>
    </lineage>
</organism>
<accession>A0ABT5KP26</accession>
<feature type="non-terminal residue" evidence="1">
    <location>
        <position position="1"/>
    </location>
</feature>
<comment type="caution">
    <text evidence="1">The sequence shown here is derived from an EMBL/GenBank/DDBJ whole genome shotgun (WGS) entry which is preliminary data.</text>
</comment>